<dbReference type="InterPro" id="IPR036291">
    <property type="entry name" value="NAD(P)-bd_dom_sf"/>
</dbReference>
<evidence type="ECO:0000256" key="3">
    <source>
        <dbReference type="ARBA" id="ARBA00022833"/>
    </source>
</evidence>
<dbReference type="OrthoDB" id="3941538at2759"/>
<dbReference type="Gene3D" id="3.90.180.10">
    <property type="entry name" value="Medium-chain alcohol dehydrogenases, catalytic domain"/>
    <property type="match status" value="1"/>
</dbReference>
<evidence type="ECO:0000256" key="2">
    <source>
        <dbReference type="ARBA" id="ARBA00022723"/>
    </source>
</evidence>
<dbReference type="VEuPathDB" id="FungiDB:ACJ73_02942"/>
<accession>A0A1J9RAZ9</accession>
<dbReference type="STRING" id="1658174.A0A1J9RAZ9"/>
<name>A0A1J9RAZ9_9EURO</name>
<dbReference type="SUPFAM" id="SSF51735">
    <property type="entry name" value="NAD(P)-binding Rossmann-fold domains"/>
    <property type="match status" value="1"/>
</dbReference>
<dbReference type="GO" id="GO:0046872">
    <property type="term" value="F:metal ion binding"/>
    <property type="evidence" value="ECO:0007669"/>
    <property type="project" value="UniProtKB-KW"/>
</dbReference>
<dbReference type="AlphaFoldDB" id="A0A1J9RAZ9"/>
<dbReference type="EMBL" id="LGTZ01000333">
    <property type="protein sequence ID" value="OJD25695.1"/>
    <property type="molecule type" value="Genomic_DNA"/>
</dbReference>
<keyword evidence="2" id="KW-0479">Metal-binding</keyword>
<keyword evidence="3" id="KW-0862">Zinc</keyword>
<dbReference type="Proteomes" id="UP000242791">
    <property type="component" value="Unassembled WGS sequence"/>
</dbReference>
<keyword evidence="5" id="KW-1185">Reference proteome</keyword>
<evidence type="ECO:0000256" key="1">
    <source>
        <dbReference type="ARBA" id="ARBA00001947"/>
    </source>
</evidence>
<dbReference type="PANTHER" id="PTHR42813:SF1">
    <property type="entry name" value="DEHYDROGENASE, PUTATIVE (AFU_ORTHOLOGUE AFUA_5G03930)-RELATED"/>
    <property type="match status" value="1"/>
</dbReference>
<sequence length="157" mass="17698">MGAGAWRLDFVKQLLPRVETVDYSTLQSGESVTLVLKEMIGDGQGPDMALECAAGEYAKGWAYYIEIMLGAETDTSEILNEMLTSVRNFGRWTNHFNLGSLMQRGVRLIGNGQAPVQKYWEHLLSLIESGTLDPLRMISTRVKLEDLDLVYSMYDER</sequence>
<dbReference type="Gene3D" id="3.40.50.720">
    <property type="entry name" value="NAD(P)-binding Rossmann-like Domain"/>
    <property type="match status" value="1"/>
</dbReference>
<organism evidence="4 5">
    <name type="scientific">Blastomyces percursus</name>
    <dbReference type="NCBI Taxonomy" id="1658174"/>
    <lineage>
        <taxon>Eukaryota</taxon>
        <taxon>Fungi</taxon>
        <taxon>Dikarya</taxon>
        <taxon>Ascomycota</taxon>
        <taxon>Pezizomycotina</taxon>
        <taxon>Eurotiomycetes</taxon>
        <taxon>Eurotiomycetidae</taxon>
        <taxon>Onygenales</taxon>
        <taxon>Ajellomycetaceae</taxon>
        <taxon>Blastomyces</taxon>
    </lineage>
</organism>
<evidence type="ECO:0000313" key="4">
    <source>
        <dbReference type="EMBL" id="OJD25695.1"/>
    </source>
</evidence>
<comment type="caution">
    <text evidence="4">The sequence shown here is derived from an EMBL/GenBank/DDBJ whole genome shotgun (WGS) entry which is preliminary data.</text>
</comment>
<gene>
    <name evidence="4" type="ORF">ACJ73_02942</name>
</gene>
<proteinExistence type="predicted"/>
<evidence type="ECO:0000313" key="5">
    <source>
        <dbReference type="Proteomes" id="UP000242791"/>
    </source>
</evidence>
<dbReference type="PANTHER" id="PTHR42813">
    <property type="entry name" value="ZINC-TYPE ALCOHOL DEHYDROGENASE-LIKE"/>
    <property type="match status" value="1"/>
</dbReference>
<reference evidence="4 5" key="1">
    <citation type="submission" date="2015-08" db="EMBL/GenBank/DDBJ databases">
        <title>Emmonsia species relationships and genome sequence.</title>
        <authorList>
            <person name="Cuomo C.A."/>
            <person name="Schwartz I.S."/>
            <person name="Kenyon C."/>
            <person name="De Hoog G.S."/>
            <person name="Govender N.P."/>
            <person name="Botha A."/>
            <person name="Moreno L."/>
            <person name="De Vries M."/>
            <person name="Munoz J.F."/>
            <person name="Stielow J.B."/>
        </authorList>
    </citation>
    <scope>NUCLEOTIDE SEQUENCE [LARGE SCALE GENOMIC DNA]</scope>
    <source>
        <strain evidence="4 5">EI222</strain>
    </source>
</reference>
<comment type="cofactor">
    <cofactor evidence="1">
        <name>Zn(2+)</name>
        <dbReference type="ChEBI" id="CHEBI:29105"/>
    </cofactor>
</comment>
<protein>
    <submittedName>
        <fullName evidence="4">Uncharacterized protein</fullName>
    </submittedName>
</protein>